<dbReference type="Gene3D" id="3.30.450.40">
    <property type="match status" value="1"/>
</dbReference>
<dbReference type="InterPro" id="IPR012074">
    <property type="entry name" value="GAF_ANTAR"/>
</dbReference>
<evidence type="ECO:0000256" key="3">
    <source>
        <dbReference type="ARBA" id="ARBA00023015"/>
    </source>
</evidence>
<keyword evidence="7" id="KW-1185">Reference proteome</keyword>
<reference evidence="6 7" key="1">
    <citation type="journal article" date="2022" name="BMC Genomics">
        <title>Comparative genome analysis of mycobacteria focusing on tRNA and non-coding RNA.</title>
        <authorList>
            <person name="Behra P.R.K."/>
            <person name="Pettersson B.M.F."/>
            <person name="Ramesh M."/>
            <person name="Das S."/>
            <person name="Dasgupta S."/>
            <person name="Kirsebom L.A."/>
        </authorList>
    </citation>
    <scope>NUCLEOTIDE SEQUENCE [LARGE SCALE GENOMIC DNA]</scope>
    <source>
        <strain evidence="6 7">DSM 44078</strain>
    </source>
</reference>
<keyword evidence="2" id="KW-0418">Kinase</keyword>
<dbReference type="InterPro" id="IPR005561">
    <property type="entry name" value="ANTAR"/>
</dbReference>
<dbReference type="InterPro" id="IPR029016">
    <property type="entry name" value="GAF-like_dom_sf"/>
</dbReference>
<protein>
    <submittedName>
        <fullName evidence="6">GAF and ANTAR domain-containing protein</fullName>
    </submittedName>
</protein>
<dbReference type="PROSITE" id="PS50921">
    <property type="entry name" value="ANTAR"/>
    <property type="match status" value="1"/>
</dbReference>
<name>A0ABT3CIU7_9MYCO</name>
<dbReference type="InterPro" id="IPR003018">
    <property type="entry name" value="GAF"/>
</dbReference>
<evidence type="ECO:0000256" key="1">
    <source>
        <dbReference type="ARBA" id="ARBA00022679"/>
    </source>
</evidence>
<dbReference type="SUPFAM" id="SSF55781">
    <property type="entry name" value="GAF domain-like"/>
    <property type="match status" value="1"/>
</dbReference>
<keyword evidence="3" id="KW-0805">Transcription regulation</keyword>
<dbReference type="InterPro" id="IPR036388">
    <property type="entry name" value="WH-like_DNA-bd_sf"/>
</dbReference>
<dbReference type="Pfam" id="PF13185">
    <property type="entry name" value="GAF_2"/>
    <property type="match status" value="1"/>
</dbReference>
<feature type="domain" description="ANTAR" evidence="5">
    <location>
        <begin position="162"/>
        <end position="223"/>
    </location>
</feature>
<evidence type="ECO:0000313" key="7">
    <source>
        <dbReference type="Proteomes" id="UP001526201"/>
    </source>
</evidence>
<evidence type="ECO:0000313" key="6">
    <source>
        <dbReference type="EMBL" id="MCV7229410.1"/>
    </source>
</evidence>
<keyword evidence="1" id="KW-0808">Transferase</keyword>
<organism evidence="6 7">
    <name type="scientific">Mycolicibacterium komossense</name>
    <dbReference type="NCBI Taxonomy" id="1779"/>
    <lineage>
        <taxon>Bacteria</taxon>
        <taxon>Bacillati</taxon>
        <taxon>Actinomycetota</taxon>
        <taxon>Actinomycetes</taxon>
        <taxon>Mycobacteriales</taxon>
        <taxon>Mycobacteriaceae</taxon>
        <taxon>Mycolicibacterium</taxon>
    </lineage>
</organism>
<dbReference type="SMART" id="SM01012">
    <property type="entry name" value="ANTAR"/>
    <property type="match status" value="1"/>
</dbReference>
<dbReference type="Gene3D" id="1.10.10.10">
    <property type="entry name" value="Winged helix-like DNA-binding domain superfamily/Winged helix DNA-binding domain"/>
    <property type="match status" value="1"/>
</dbReference>
<gene>
    <name evidence="6" type="ORF">H7J73_25695</name>
</gene>
<evidence type="ECO:0000259" key="5">
    <source>
        <dbReference type="PROSITE" id="PS50921"/>
    </source>
</evidence>
<dbReference type="PIRSF" id="PIRSF036625">
    <property type="entry name" value="GAF_ANTAR"/>
    <property type="match status" value="1"/>
</dbReference>
<dbReference type="InterPro" id="IPR011006">
    <property type="entry name" value="CheY-like_superfamily"/>
</dbReference>
<evidence type="ECO:0000256" key="2">
    <source>
        <dbReference type="ARBA" id="ARBA00022777"/>
    </source>
</evidence>
<dbReference type="SUPFAM" id="SSF52172">
    <property type="entry name" value="CheY-like"/>
    <property type="match status" value="1"/>
</dbReference>
<dbReference type="Proteomes" id="UP001526201">
    <property type="component" value="Unassembled WGS sequence"/>
</dbReference>
<proteinExistence type="predicted"/>
<dbReference type="RefSeq" id="WP_264070635.1">
    <property type="nucleotide sequence ID" value="NZ_JACKTY010000041.1"/>
</dbReference>
<accession>A0ABT3CIU7</accession>
<dbReference type="EMBL" id="JACKTY010000041">
    <property type="protein sequence ID" value="MCV7229410.1"/>
    <property type="molecule type" value="Genomic_DNA"/>
</dbReference>
<keyword evidence="4" id="KW-0804">Transcription</keyword>
<sequence>MTDVSPHELAIRMAEMARTMAQDRTLDTILTEVTSAAVELIPGVDTSGILLIKPRGGFESLAGTSDLPRDLDVLQMTFEEGPCVQAALADTIVRTDDFRIEQRWPQYSPAVQKLGVLSGLSFKLYTGDRTAGALNCFGFRPTTWDADAESIGSILAAHAASAIIATQQEQQLKAALLSRDRIGQAKGIIMERFGTDDVSAFGMLRHLSQEQNTKLVDIAQQVIDTRSN</sequence>
<evidence type="ECO:0000256" key="4">
    <source>
        <dbReference type="ARBA" id="ARBA00023163"/>
    </source>
</evidence>
<comment type="caution">
    <text evidence="6">The sequence shown here is derived from an EMBL/GenBank/DDBJ whole genome shotgun (WGS) entry which is preliminary data.</text>
</comment>
<dbReference type="Pfam" id="PF03861">
    <property type="entry name" value="ANTAR"/>
    <property type="match status" value="1"/>
</dbReference>